<comment type="caution">
    <text evidence="1">The sequence shown here is derived from an EMBL/GenBank/DDBJ whole genome shotgun (WGS) entry which is preliminary data.</text>
</comment>
<dbReference type="AlphaFoldDB" id="A0AAN9NJF1"/>
<dbReference type="EMBL" id="JAYMYR010000003">
    <property type="protein sequence ID" value="KAK7373645.1"/>
    <property type="molecule type" value="Genomic_DNA"/>
</dbReference>
<evidence type="ECO:0000313" key="2">
    <source>
        <dbReference type="Proteomes" id="UP001374584"/>
    </source>
</evidence>
<evidence type="ECO:0000313" key="1">
    <source>
        <dbReference type="EMBL" id="KAK7373645.1"/>
    </source>
</evidence>
<accession>A0AAN9NJF1</accession>
<dbReference type="Proteomes" id="UP001374584">
    <property type="component" value="Unassembled WGS sequence"/>
</dbReference>
<keyword evidence="2" id="KW-1185">Reference proteome</keyword>
<gene>
    <name evidence="1" type="ORF">VNO80_07060</name>
</gene>
<sequence length="99" mass="12067">MCVFAWRSNWGCVEFLSLEFVERERSFWYWGLSLMMLRGERERGRERERERERDYATSGGVLWALGHEHDDLEKRGLERKWTFILGFLLCTLSFHQKFV</sequence>
<name>A0AAN9NJF1_PHACN</name>
<proteinExistence type="predicted"/>
<reference evidence="1 2" key="1">
    <citation type="submission" date="2024-01" db="EMBL/GenBank/DDBJ databases">
        <title>The genomes of 5 underutilized Papilionoideae crops provide insights into root nodulation and disease resistanc.</title>
        <authorList>
            <person name="Jiang F."/>
        </authorList>
    </citation>
    <scope>NUCLEOTIDE SEQUENCE [LARGE SCALE GENOMIC DNA]</scope>
    <source>
        <strain evidence="1">JINMINGXINNONG_FW02</strain>
        <tissue evidence="1">Leaves</tissue>
    </source>
</reference>
<protein>
    <submittedName>
        <fullName evidence="1">Uncharacterized protein</fullName>
    </submittedName>
</protein>
<organism evidence="1 2">
    <name type="scientific">Phaseolus coccineus</name>
    <name type="common">Scarlet runner bean</name>
    <name type="synonym">Phaseolus multiflorus</name>
    <dbReference type="NCBI Taxonomy" id="3886"/>
    <lineage>
        <taxon>Eukaryota</taxon>
        <taxon>Viridiplantae</taxon>
        <taxon>Streptophyta</taxon>
        <taxon>Embryophyta</taxon>
        <taxon>Tracheophyta</taxon>
        <taxon>Spermatophyta</taxon>
        <taxon>Magnoliopsida</taxon>
        <taxon>eudicotyledons</taxon>
        <taxon>Gunneridae</taxon>
        <taxon>Pentapetalae</taxon>
        <taxon>rosids</taxon>
        <taxon>fabids</taxon>
        <taxon>Fabales</taxon>
        <taxon>Fabaceae</taxon>
        <taxon>Papilionoideae</taxon>
        <taxon>50 kb inversion clade</taxon>
        <taxon>NPAAA clade</taxon>
        <taxon>indigoferoid/millettioid clade</taxon>
        <taxon>Phaseoleae</taxon>
        <taxon>Phaseolus</taxon>
    </lineage>
</organism>